<sequence>HPATAKAAEFTNEINKAAGSIKNASNAIFAMIIIACRRYYNTTPTAELAADSGGCDVIKNIVNGLAVLPKYRSKAVDIFRAAAPNLKFLINKDGVYDVENVIKLSAVSAEQKKAAGEYLDKLESSCKEGATLINYDATTVDTVITYKPIPKIEIVESKAKKTNLDLIANALLSFNKLTVTEAKNKLISAINALSDSEIEEAKKAINDKIKEKEEKRIKSKAVKAA</sequence>
<protein>
    <submittedName>
        <fullName evidence="1">Uncharacterized protein</fullName>
    </submittedName>
</protein>
<organism evidence="1 2">
    <name type="scientific">Herbiconiux daphne</name>
    <dbReference type="NCBI Taxonomy" id="2970914"/>
    <lineage>
        <taxon>Bacteria</taxon>
        <taxon>Bacillati</taxon>
        <taxon>Actinomycetota</taxon>
        <taxon>Actinomycetes</taxon>
        <taxon>Micrococcales</taxon>
        <taxon>Microbacteriaceae</taxon>
        <taxon>Herbiconiux</taxon>
    </lineage>
</organism>
<keyword evidence="2" id="KW-1185">Reference proteome</keyword>
<proteinExistence type="predicted"/>
<name>A0ABT2H9Y7_9MICO</name>
<dbReference type="RefSeq" id="WP_259542896.1">
    <property type="nucleotide sequence ID" value="NZ_JANLCJ010000171.1"/>
</dbReference>
<gene>
    <name evidence="1" type="ORF">N1032_23855</name>
</gene>
<dbReference type="EMBL" id="JANLCJ010000171">
    <property type="protein sequence ID" value="MCS5736771.1"/>
    <property type="molecule type" value="Genomic_DNA"/>
</dbReference>
<reference evidence="1" key="1">
    <citation type="submission" date="2022-08" db="EMBL/GenBank/DDBJ databases">
        <authorList>
            <person name="Deng Y."/>
            <person name="Han X.-F."/>
            <person name="Zhang Y.-Q."/>
        </authorList>
    </citation>
    <scope>NUCLEOTIDE SEQUENCE</scope>
    <source>
        <strain evidence="1">CPCC 203386</strain>
    </source>
</reference>
<accession>A0ABT2H9Y7</accession>
<feature type="non-terminal residue" evidence="1">
    <location>
        <position position="1"/>
    </location>
</feature>
<comment type="caution">
    <text evidence="1">The sequence shown here is derived from an EMBL/GenBank/DDBJ whole genome shotgun (WGS) entry which is preliminary data.</text>
</comment>
<evidence type="ECO:0000313" key="1">
    <source>
        <dbReference type="EMBL" id="MCS5736771.1"/>
    </source>
</evidence>
<evidence type="ECO:0000313" key="2">
    <source>
        <dbReference type="Proteomes" id="UP001165586"/>
    </source>
</evidence>
<dbReference type="Proteomes" id="UP001165586">
    <property type="component" value="Unassembled WGS sequence"/>
</dbReference>